<feature type="domain" description="Signal transduction histidine kinase internal region" evidence="2">
    <location>
        <begin position="158"/>
        <end position="235"/>
    </location>
</feature>
<dbReference type="AlphaFoldDB" id="A0A5M4AUD1"/>
<dbReference type="Proteomes" id="UP000391834">
    <property type="component" value="Unassembled WGS sequence"/>
</dbReference>
<keyword evidence="3" id="KW-0808">Transferase</keyword>
<dbReference type="PANTHER" id="PTHR34220">
    <property type="entry name" value="SENSOR HISTIDINE KINASE YPDA"/>
    <property type="match status" value="1"/>
</dbReference>
<feature type="transmembrane region" description="Helical" evidence="1">
    <location>
        <begin position="81"/>
        <end position="102"/>
    </location>
</feature>
<feature type="transmembrane region" description="Helical" evidence="1">
    <location>
        <begin position="114"/>
        <end position="132"/>
    </location>
</feature>
<keyword evidence="4" id="KW-1185">Reference proteome</keyword>
<evidence type="ECO:0000313" key="4">
    <source>
        <dbReference type="Proteomes" id="UP000391834"/>
    </source>
</evidence>
<feature type="transmembrane region" description="Helical" evidence="1">
    <location>
        <begin position="7"/>
        <end position="27"/>
    </location>
</feature>
<dbReference type="PANTHER" id="PTHR34220:SF7">
    <property type="entry name" value="SENSOR HISTIDINE KINASE YPDA"/>
    <property type="match status" value="1"/>
</dbReference>
<dbReference type="RefSeq" id="WP_025866029.1">
    <property type="nucleotide sequence ID" value="NZ_BLAX01000001.1"/>
</dbReference>
<keyword evidence="1" id="KW-0472">Membrane</keyword>
<gene>
    <name evidence="3" type="ORF">PbJCM13498_04080</name>
</gene>
<dbReference type="OrthoDB" id="9792992at2"/>
<dbReference type="GO" id="GO:0000155">
    <property type="term" value="F:phosphorelay sensor kinase activity"/>
    <property type="evidence" value="ECO:0007669"/>
    <property type="project" value="InterPro"/>
</dbReference>
<feature type="transmembrane region" description="Helical" evidence="1">
    <location>
        <begin position="39"/>
        <end position="61"/>
    </location>
</feature>
<keyword evidence="1" id="KW-1133">Transmembrane helix</keyword>
<evidence type="ECO:0000313" key="3">
    <source>
        <dbReference type="EMBL" id="GET31545.1"/>
    </source>
</evidence>
<dbReference type="GO" id="GO:0016020">
    <property type="term" value="C:membrane"/>
    <property type="evidence" value="ECO:0007669"/>
    <property type="project" value="InterPro"/>
</dbReference>
<dbReference type="InterPro" id="IPR050640">
    <property type="entry name" value="Bact_2-comp_sensor_kinase"/>
</dbReference>
<reference evidence="3 4" key="1">
    <citation type="submission" date="2019-10" db="EMBL/GenBank/DDBJ databases">
        <title>Prolixibacter strains distinguished by the presence of nitrate reductase genes were adept at nitrate-dependent anaerobic corrosion of metallic iron and carbon steel.</title>
        <authorList>
            <person name="Iino T."/>
            <person name="Shono N."/>
            <person name="Ito K."/>
            <person name="Nakamura R."/>
            <person name="Sueoka K."/>
            <person name="Harayama S."/>
            <person name="Ohkuma M."/>
        </authorList>
    </citation>
    <scope>NUCLEOTIDE SEQUENCE [LARGE SCALE GENOMIC DNA]</scope>
    <source>
        <strain evidence="3 4">JCM 13498</strain>
    </source>
</reference>
<evidence type="ECO:0000256" key="1">
    <source>
        <dbReference type="SAM" id="Phobius"/>
    </source>
</evidence>
<keyword evidence="1" id="KW-0812">Transmembrane</keyword>
<keyword evidence="3" id="KW-0418">Kinase</keyword>
<evidence type="ECO:0000259" key="2">
    <source>
        <dbReference type="Pfam" id="PF06580"/>
    </source>
</evidence>
<dbReference type="Gene3D" id="3.30.565.10">
    <property type="entry name" value="Histidine kinase-like ATPase, C-terminal domain"/>
    <property type="match status" value="1"/>
</dbReference>
<proteinExistence type="predicted"/>
<dbReference type="InterPro" id="IPR036890">
    <property type="entry name" value="HATPase_C_sf"/>
</dbReference>
<protein>
    <submittedName>
        <fullName evidence="3">Histidine kinase</fullName>
    </submittedName>
</protein>
<organism evidence="3 4">
    <name type="scientific">Prolixibacter bellariivorans</name>
    <dbReference type="NCBI Taxonomy" id="314319"/>
    <lineage>
        <taxon>Bacteria</taxon>
        <taxon>Pseudomonadati</taxon>
        <taxon>Bacteroidota</taxon>
        <taxon>Bacteroidia</taxon>
        <taxon>Marinilabiliales</taxon>
        <taxon>Prolixibacteraceae</taxon>
        <taxon>Prolixibacter</taxon>
    </lineage>
</organism>
<dbReference type="SUPFAM" id="SSF55874">
    <property type="entry name" value="ATPase domain of HSP90 chaperone/DNA topoisomerase II/histidine kinase"/>
    <property type="match status" value="1"/>
</dbReference>
<name>A0A5M4AUD1_9BACT</name>
<dbReference type="Pfam" id="PF06580">
    <property type="entry name" value="His_kinase"/>
    <property type="match status" value="1"/>
</dbReference>
<sequence>MKQSSKWFWISPVIFGITVLGTIRIINDIPKDVKFWQRPLSVNVIEFVSIIVISFGIEYFLQQFVKRNKRAKEMSIRHLVFEYLLIMLAGMIITIPILYGIHYMTNDPVGTDDLVIAEVSMTLLIIIYYSIFRGGDLLQGYVDQKTLTQQIRNTQMETELKFLKAQFHPHFLFNALNAIYFQIDENNEAPRKSIELLSELLRYQLYDINQTVKLEQEFDFIRHYIEFQKVRMNESFQLTVSFDPALREQKIHPLLLFPLVENAYKYVGGEYWIKIEARLQQGRLCFTVENAIPPTPPTKKKKANGIGLENLHRRLNLLYPGKHFFGTKKTDHSFIANLKIEC</sequence>
<dbReference type="InterPro" id="IPR010559">
    <property type="entry name" value="Sig_transdc_His_kin_internal"/>
</dbReference>
<accession>A0A5M4AUD1</accession>
<dbReference type="EMBL" id="BLAX01000001">
    <property type="protein sequence ID" value="GET31545.1"/>
    <property type="molecule type" value="Genomic_DNA"/>
</dbReference>
<comment type="caution">
    <text evidence="3">The sequence shown here is derived from an EMBL/GenBank/DDBJ whole genome shotgun (WGS) entry which is preliminary data.</text>
</comment>